<gene>
    <name evidence="2" type="ORF">YH63_004955</name>
</gene>
<dbReference type="EMBL" id="LBIA02000001">
    <property type="protein sequence ID" value="TKT70812.1"/>
    <property type="molecule type" value="Genomic_DNA"/>
</dbReference>
<dbReference type="Pfam" id="PF09836">
    <property type="entry name" value="DUF2063"/>
    <property type="match status" value="1"/>
</dbReference>
<accession>A0A4U6BKS2</accession>
<reference evidence="2" key="1">
    <citation type="submission" date="2019-04" db="EMBL/GenBank/DDBJ databases">
        <title>Whole genome sequencing of cave bacteria.</title>
        <authorList>
            <person name="Gan H.M."/>
            <person name="Barton H."/>
            <person name="Savka M.A."/>
        </authorList>
    </citation>
    <scope>NUCLEOTIDE SEQUENCE [LARGE SCALE GENOMIC DNA]</scope>
    <source>
        <strain evidence="2">LC387</strain>
    </source>
</reference>
<comment type="caution">
    <text evidence="2">The sequence shown here is derived from an EMBL/GenBank/DDBJ whole genome shotgun (WGS) entry which is preliminary data.</text>
</comment>
<keyword evidence="3" id="KW-1185">Reference proteome</keyword>
<dbReference type="InterPro" id="IPR044922">
    <property type="entry name" value="DUF2063_N_sf"/>
</dbReference>
<dbReference type="InterPro" id="IPR018640">
    <property type="entry name" value="DUF2063"/>
</dbReference>
<name>A0A4U6BKS2_9BRAD</name>
<dbReference type="Gene3D" id="1.10.150.690">
    <property type="entry name" value="DUF2063"/>
    <property type="match status" value="1"/>
</dbReference>
<dbReference type="RefSeq" id="WP_046828561.1">
    <property type="nucleotide sequence ID" value="NZ_LBIA02000001.1"/>
</dbReference>
<evidence type="ECO:0000313" key="3">
    <source>
        <dbReference type="Proteomes" id="UP000034832"/>
    </source>
</evidence>
<proteinExistence type="predicted"/>
<evidence type="ECO:0000259" key="1">
    <source>
        <dbReference type="Pfam" id="PF09836"/>
    </source>
</evidence>
<organism evidence="2 3">
    <name type="scientific">Afipia massiliensis</name>
    <dbReference type="NCBI Taxonomy" id="211460"/>
    <lineage>
        <taxon>Bacteria</taxon>
        <taxon>Pseudomonadati</taxon>
        <taxon>Pseudomonadota</taxon>
        <taxon>Alphaproteobacteria</taxon>
        <taxon>Hyphomicrobiales</taxon>
        <taxon>Nitrobacteraceae</taxon>
        <taxon>Afipia</taxon>
    </lineage>
</organism>
<evidence type="ECO:0000313" key="2">
    <source>
        <dbReference type="EMBL" id="TKT70812.1"/>
    </source>
</evidence>
<feature type="domain" description="Putative DNA-binding" evidence="1">
    <location>
        <begin position="5"/>
        <end position="96"/>
    </location>
</feature>
<sequence length="263" mass="28585">MFADMQAIFIQALLDPDKPVPASVTSYRTGVPVKRFAVYRNNVIAGLVEAMRAGFPIVERIVGADFFAATARLYAINRPPRSPLMLRYGDDFPEFLSHFPPAAELPYLADVARLELARRLAYHAADAEPLRIELITTLTPDALAESRLTIHPSVSIVRSRHPIFTIWAMNSGDIELTPIDEDAAEDALVTRANLEVTVHRMFSGGAAFLQCLMAGNTFGAAASTALKDNADFDLTANLAMLIGSGAIIDVQRTAEGVPNDQCI</sequence>
<dbReference type="OrthoDB" id="4146344at2"/>
<dbReference type="AlphaFoldDB" id="A0A4U6BKS2"/>
<dbReference type="Proteomes" id="UP000034832">
    <property type="component" value="Unassembled WGS sequence"/>
</dbReference>
<protein>
    <submittedName>
        <fullName evidence="2">DUF2063 domain-containing protein</fullName>
    </submittedName>
</protein>
<dbReference type="STRING" id="211460.YH63_13945"/>